<proteinExistence type="predicted"/>
<gene>
    <name evidence="1" type="ORF">D0809_25850</name>
</gene>
<organism evidence="1 2">
    <name type="scientific">Flavobacterium circumlabens</name>
    <dbReference type="NCBI Taxonomy" id="2133765"/>
    <lineage>
        <taxon>Bacteria</taxon>
        <taxon>Pseudomonadati</taxon>
        <taxon>Bacteroidota</taxon>
        <taxon>Flavobacteriia</taxon>
        <taxon>Flavobacteriales</taxon>
        <taxon>Flavobacteriaceae</taxon>
        <taxon>Flavobacterium</taxon>
    </lineage>
</organism>
<name>A0A4Y7U565_9FLAO</name>
<protein>
    <submittedName>
        <fullName evidence="1">Uncharacterized protein</fullName>
    </submittedName>
</protein>
<comment type="caution">
    <text evidence="1">The sequence shown here is derived from an EMBL/GenBank/DDBJ whole genome shotgun (WGS) entry which is preliminary data.</text>
</comment>
<evidence type="ECO:0000313" key="2">
    <source>
        <dbReference type="Proteomes" id="UP000298340"/>
    </source>
</evidence>
<feature type="non-terminal residue" evidence="1">
    <location>
        <position position="153"/>
    </location>
</feature>
<dbReference type="EMBL" id="QWDN01000289">
    <property type="protein sequence ID" value="TEB41374.1"/>
    <property type="molecule type" value="Genomic_DNA"/>
</dbReference>
<feature type="non-terminal residue" evidence="1">
    <location>
        <position position="1"/>
    </location>
</feature>
<reference evidence="1 2" key="1">
    <citation type="journal article" date="2018" name="Syst. Appl. Microbiol.">
        <title>Flavobacterium circumlabens sp. nov. and Flavobacterium cupreum sp. nov., two psychrotrophic species isolated from Antarctic environmental samples.</title>
        <authorList>
            <person name="Kralova S."/>
            <person name="Busse H.J."/>
            <person name="Svec P."/>
            <person name="Maslanova I."/>
            <person name="Stankova E."/>
            <person name="Bartak M."/>
            <person name="Sedlacek I."/>
        </authorList>
    </citation>
    <scope>NUCLEOTIDE SEQUENCE [LARGE SCALE GENOMIC DNA]</scope>
    <source>
        <strain evidence="1 2">CCM 8828</strain>
    </source>
</reference>
<sequence length="153" mass="17562">EFNVKSNFSTIISKIKNVYIQISKYRADSYGMEFARRKPKSLGDTEDTSYDEDIWFLDLKKGPTGVYQQRKWQDDFDKAPTGIFSPETATNLRLSPFNSLLRHGWWISASVIKYASNKLKFGSSTSNRLLKTKLIGKNEYAENGDIMNSELDP</sequence>
<evidence type="ECO:0000313" key="1">
    <source>
        <dbReference type="EMBL" id="TEB41374.1"/>
    </source>
</evidence>
<accession>A0A4Y7U565</accession>
<dbReference type="AlphaFoldDB" id="A0A4Y7U565"/>
<dbReference type="Proteomes" id="UP000298340">
    <property type="component" value="Unassembled WGS sequence"/>
</dbReference>